<sequence>MLQIIKATCTNGELILSEKLSSELEGKTLQVMIIEPSEPNQDHQASKIQQFLARVNNYSFQIPVDYKFNRDEIYER</sequence>
<dbReference type="EMBL" id="AP018216">
    <property type="protein sequence ID" value="BAY67473.1"/>
    <property type="molecule type" value="Genomic_DNA"/>
</dbReference>
<accession>A0A1Z4KF31</accession>
<evidence type="ECO:0000313" key="1">
    <source>
        <dbReference type="EMBL" id="BAY67473.1"/>
    </source>
</evidence>
<name>A0A1Z4KF31_ANAVA</name>
<dbReference type="AlphaFoldDB" id="A0A1Z4KF31"/>
<evidence type="ECO:0000313" key="2">
    <source>
        <dbReference type="Proteomes" id="UP000217507"/>
    </source>
</evidence>
<organism evidence="1 2">
    <name type="scientific">Trichormus variabilis NIES-23</name>
    <dbReference type="NCBI Taxonomy" id="1973479"/>
    <lineage>
        <taxon>Bacteria</taxon>
        <taxon>Bacillati</taxon>
        <taxon>Cyanobacteriota</taxon>
        <taxon>Cyanophyceae</taxon>
        <taxon>Nostocales</taxon>
        <taxon>Nostocaceae</taxon>
        <taxon>Trichormus</taxon>
    </lineage>
</organism>
<gene>
    <name evidence="1" type="ORF">NIES23_02470</name>
</gene>
<dbReference type="Proteomes" id="UP000217507">
    <property type="component" value="Chromosome"/>
</dbReference>
<reference evidence="1 2" key="1">
    <citation type="submission" date="2017-06" db="EMBL/GenBank/DDBJ databases">
        <title>Genome sequencing of cyanobaciteial culture collection at National Institute for Environmental Studies (NIES).</title>
        <authorList>
            <person name="Hirose Y."/>
            <person name="Shimura Y."/>
            <person name="Fujisawa T."/>
            <person name="Nakamura Y."/>
            <person name="Kawachi M."/>
        </authorList>
    </citation>
    <scope>NUCLEOTIDE SEQUENCE [LARGE SCALE GENOMIC DNA]</scope>
    <source>
        <strain evidence="1 2">NIES-23</strain>
    </source>
</reference>
<proteinExistence type="predicted"/>
<protein>
    <submittedName>
        <fullName evidence="1">Uncharacterized protein</fullName>
    </submittedName>
</protein>